<dbReference type="AlphaFoldDB" id="A0A7S3K6M9"/>
<gene>
    <name evidence="2" type="ORF">ALAG00032_LOCUS15182</name>
</gene>
<evidence type="ECO:0000313" key="2">
    <source>
        <dbReference type="EMBL" id="CAE0374379.1"/>
    </source>
</evidence>
<name>A0A7S3K6M9_9STRA</name>
<organism evidence="2">
    <name type="scientific">Aureoumbra lagunensis</name>
    <dbReference type="NCBI Taxonomy" id="44058"/>
    <lineage>
        <taxon>Eukaryota</taxon>
        <taxon>Sar</taxon>
        <taxon>Stramenopiles</taxon>
        <taxon>Ochrophyta</taxon>
        <taxon>Pelagophyceae</taxon>
        <taxon>Pelagomonadales</taxon>
        <taxon>Aureoumbra</taxon>
    </lineage>
</organism>
<dbReference type="InterPro" id="IPR000195">
    <property type="entry name" value="Rab-GAP-TBC_dom"/>
</dbReference>
<dbReference type="PANTHER" id="PTHR47219">
    <property type="entry name" value="RAB GTPASE-ACTIVATING PROTEIN 1-LIKE"/>
    <property type="match status" value="1"/>
</dbReference>
<dbReference type="InterPro" id="IPR035969">
    <property type="entry name" value="Rab-GAP_TBC_sf"/>
</dbReference>
<accession>A0A7S3K6M9</accession>
<dbReference type="InterPro" id="IPR050302">
    <property type="entry name" value="Rab_GAP_TBC_domain"/>
</dbReference>
<feature type="domain" description="Rab-GAP TBC" evidence="1">
    <location>
        <begin position="100"/>
        <end position="470"/>
    </location>
</feature>
<sequence length="709" mass="79129">MINIFNLWSLTTQRIENKQQYKPTVAQLRRASEAQQFSDSSSEEDDDLDLEEAKNSKLNIPSIFDWLSVVCVCRLATVNRSAWRLVSESDAFSRSVELGLLESHIRPKLWMQLLKPHLLSEIWSLGLATTINDEKEIIEWRSKSFQFVLDANNNTGYGMALQASVAKTIQSMSEFNTSGRVRGAFASCLKSTSSNHAITFIYFLQQHGNAEIGDEPGDYYTSSSQITTIDSTCKKNRLVECISCGMWYISVSGHSSTCQRCREIVNTQADCCIYLSPAGSVIRWWQQQQEDINESLHSSCNGYASLVAVAFAEYSEIDEAMAVIEVDVPRTVPSSQGPELAASLRRILAAYAVFAPGIGYCQGMSYIAFRLLLRLGGNEEIAFWSLVSVLETRNLKAFYLPGLRRVRISCFQLDKLTVEYIPNVAKILDEKLGLPSVCYAIVWIQTLFAEGRALPDPAVDRLWDALFVVDSPAEARALLMRIMLALISLLGPYLATVRDAEEALKLLQTLHNVPTVDANKLFSSARQKFSAVDALALDKLELSFPDDDQDLLCSRLSTDANPNYSDSFNFISSLAAKASSRQRIPSYFDRAVSTAYSSLFSPKSPTGSRKDVKASSSWRWSSLYSSTSVSNADSFNKETAAIEEIEVHATHHNDEKQSQCRHFHKIHDGGKQTNSNFHADLNNSEQQATSIGRMHNNRGDAFLVERANL</sequence>
<dbReference type="Gene3D" id="1.10.472.80">
    <property type="entry name" value="Ypt/Rab-GAP domain of gyp1p, domain 3"/>
    <property type="match status" value="1"/>
</dbReference>
<evidence type="ECO:0000259" key="1">
    <source>
        <dbReference type="PROSITE" id="PS50086"/>
    </source>
</evidence>
<dbReference type="PANTHER" id="PTHR47219:SF9">
    <property type="entry name" value="GTPASE ACTIVATING PROTEIN AND CENTROSOME-ASSOCIATED, ISOFORM B"/>
    <property type="match status" value="1"/>
</dbReference>
<dbReference type="SMART" id="SM00164">
    <property type="entry name" value="TBC"/>
    <property type="match status" value="1"/>
</dbReference>
<dbReference type="Pfam" id="PF00566">
    <property type="entry name" value="RabGAP-TBC"/>
    <property type="match status" value="1"/>
</dbReference>
<protein>
    <recommendedName>
        <fullName evidence="1">Rab-GAP TBC domain-containing protein</fullName>
    </recommendedName>
</protein>
<dbReference type="GO" id="GO:0031267">
    <property type="term" value="F:small GTPase binding"/>
    <property type="evidence" value="ECO:0007669"/>
    <property type="project" value="TreeGrafter"/>
</dbReference>
<dbReference type="GO" id="GO:0005096">
    <property type="term" value="F:GTPase activator activity"/>
    <property type="evidence" value="ECO:0007669"/>
    <property type="project" value="TreeGrafter"/>
</dbReference>
<dbReference type="PROSITE" id="PS50086">
    <property type="entry name" value="TBC_RABGAP"/>
    <property type="match status" value="1"/>
</dbReference>
<dbReference type="EMBL" id="HBIJ01023093">
    <property type="protein sequence ID" value="CAE0374379.1"/>
    <property type="molecule type" value="Transcribed_RNA"/>
</dbReference>
<reference evidence="2" key="1">
    <citation type="submission" date="2021-01" db="EMBL/GenBank/DDBJ databases">
        <authorList>
            <person name="Corre E."/>
            <person name="Pelletier E."/>
            <person name="Niang G."/>
            <person name="Scheremetjew M."/>
            <person name="Finn R."/>
            <person name="Kale V."/>
            <person name="Holt S."/>
            <person name="Cochrane G."/>
            <person name="Meng A."/>
            <person name="Brown T."/>
            <person name="Cohen L."/>
        </authorList>
    </citation>
    <scope>NUCLEOTIDE SEQUENCE</scope>
    <source>
        <strain evidence="2">CCMP1510</strain>
    </source>
</reference>
<dbReference type="Gene3D" id="1.10.8.270">
    <property type="entry name" value="putative rabgap domain of human tbc1 domain family member 14 like domains"/>
    <property type="match status" value="1"/>
</dbReference>
<dbReference type="SUPFAM" id="SSF47923">
    <property type="entry name" value="Ypt/Rab-GAP domain of gyp1p"/>
    <property type="match status" value="2"/>
</dbReference>
<proteinExistence type="predicted"/>